<organism evidence="2 3">
    <name type="scientific">Calicophoron daubneyi</name>
    <name type="common">Rumen fluke</name>
    <name type="synonym">Paramphistomum daubneyi</name>
    <dbReference type="NCBI Taxonomy" id="300641"/>
    <lineage>
        <taxon>Eukaryota</taxon>
        <taxon>Metazoa</taxon>
        <taxon>Spiralia</taxon>
        <taxon>Lophotrochozoa</taxon>
        <taxon>Platyhelminthes</taxon>
        <taxon>Trematoda</taxon>
        <taxon>Digenea</taxon>
        <taxon>Plagiorchiida</taxon>
        <taxon>Pronocephalata</taxon>
        <taxon>Paramphistomoidea</taxon>
        <taxon>Paramphistomidae</taxon>
        <taxon>Calicophoron</taxon>
    </lineage>
</organism>
<dbReference type="EMBL" id="CAXLJL010000212">
    <property type="protein sequence ID" value="CAL5134629.1"/>
    <property type="molecule type" value="Genomic_DNA"/>
</dbReference>
<name>A0AAV2TES9_CALDB</name>
<proteinExistence type="predicted"/>
<dbReference type="Proteomes" id="UP001497525">
    <property type="component" value="Unassembled WGS sequence"/>
</dbReference>
<protein>
    <submittedName>
        <fullName evidence="2">Uncharacterized protein</fullName>
    </submittedName>
</protein>
<dbReference type="AlphaFoldDB" id="A0AAV2TES9"/>
<comment type="caution">
    <text evidence="2">The sequence shown here is derived from an EMBL/GenBank/DDBJ whole genome shotgun (WGS) entry which is preliminary data.</text>
</comment>
<gene>
    <name evidence="2" type="ORF">CDAUBV1_LOCUS8408</name>
</gene>
<sequence length="247" mass="28786">MGISGLTPSFLPRWWPSLRRSQQCKLRAYTVFYLLTCLTLVSLFTIHPWGRHKQQFIYFLKPGYKIQRIRFWLEVQTEVGFHSATEVTYKLQVDYEKLGFRTKQRAITFFRKHLAAAREEWETCLKETFRGRIFSQWSSFLLTLGMMGMMLAPALYLLSRRQMILTVERSVYAMAGAILLRVAAVSEFRDCLRELNRSAKRNIRVVFSVESTVDHGILFGLLTSLATCVLPLMIIGYDLLWFDSDGL</sequence>
<accession>A0AAV2TES9</accession>
<feature type="transmembrane region" description="Helical" evidence="1">
    <location>
        <begin position="26"/>
        <end position="46"/>
    </location>
</feature>
<evidence type="ECO:0000313" key="2">
    <source>
        <dbReference type="EMBL" id="CAL5134629.1"/>
    </source>
</evidence>
<keyword evidence="1" id="KW-0812">Transmembrane</keyword>
<feature type="transmembrane region" description="Helical" evidence="1">
    <location>
        <begin position="213"/>
        <end position="237"/>
    </location>
</feature>
<feature type="transmembrane region" description="Helical" evidence="1">
    <location>
        <begin position="140"/>
        <end position="159"/>
    </location>
</feature>
<evidence type="ECO:0000313" key="3">
    <source>
        <dbReference type="Proteomes" id="UP001497525"/>
    </source>
</evidence>
<reference evidence="2" key="1">
    <citation type="submission" date="2024-06" db="EMBL/GenBank/DDBJ databases">
        <authorList>
            <person name="Liu X."/>
            <person name="Lenzi L."/>
            <person name="Haldenby T S."/>
            <person name="Uol C."/>
        </authorList>
    </citation>
    <scope>NUCLEOTIDE SEQUENCE</scope>
</reference>
<evidence type="ECO:0000256" key="1">
    <source>
        <dbReference type="SAM" id="Phobius"/>
    </source>
</evidence>
<keyword evidence="1" id="KW-0472">Membrane</keyword>
<keyword evidence="1" id="KW-1133">Transmembrane helix</keyword>